<name>A0A1Y1HTH9_KLENI</name>
<sequence length="178" mass="20956">MAPKPAFELPYFYNYRPYFTLQPVRDTREKQIQLWKELILSFCKHYGMYIVDVDDFPLFANKSIERKLTNEARELFLNALVMEGRAEWLGKDHRKCLLLWRRIEDWADLIISWVQENALENGVVTLDEMRTGDEARGTDLENLEMIILERAVRLLEARGKAQMFKGSSADDTGVKFFI</sequence>
<dbReference type="InterPro" id="IPR008570">
    <property type="entry name" value="ESCRT-II_cplx_Vps25-sub"/>
</dbReference>
<comment type="similarity">
    <text evidence="1">Belongs to the VPS25 family.</text>
</comment>
<dbReference type="GO" id="GO:0042803">
    <property type="term" value="F:protein homodimerization activity"/>
    <property type="evidence" value="ECO:0000318"/>
    <property type="project" value="GO_Central"/>
</dbReference>
<dbReference type="FunFam" id="1.10.10.570:FF:000002">
    <property type="entry name" value="Vacuolar protein sorting-associated protein 25"/>
    <property type="match status" value="1"/>
</dbReference>
<dbReference type="AlphaFoldDB" id="A0A1Y1HTH9"/>
<evidence type="ECO:0000256" key="4">
    <source>
        <dbReference type="ARBA" id="ARBA00030094"/>
    </source>
</evidence>
<dbReference type="OrthoDB" id="245150at2759"/>
<dbReference type="GO" id="GO:0005198">
    <property type="term" value="F:structural molecule activity"/>
    <property type="evidence" value="ECO:0000318"/>
    <property type="project" value="GO_Central"/>
</dbReference>
<dbReference type="OMA" id="TRCLIMW"/>
<evidence type="ECO:0000313" key="6">
    <source>
        <dbReference type="Proteomes" id="UP000054558"/>
    </source>
</evidence>
<keyword evidence="6" id="KW-1185">Reference proteome</keyword>
<dbReference type="Gene3D" id="1.10.10.10">
    <property type="entry name" value="Winged helix-like DNA-binding domain superfamily/Winged helix DNA-binding domain"/>
    <property type="match status" value="1"/>
</dbReference>
<dbReference type="GO" id="GO:0043328">
    <property type="term" value="P:protein transport to vacuole involved in ubiquitin-dependent protein catabolic process via the multivesicular body sorting pathway"/>
    <property type="evidence" value="ECO:0000318"/>
    <property type="project" value="GO_Central"/>
</dbReference>
<dbReference type="InterPro" id="IPR014041">
    <property type="entry name" value="ESCRT-II_cplx_Vps25-sub_N"/>
</dbReference>
<dbReference type="InterPro" id="IPR036390">
    <property type="entry name" value="WH_DNA-bd_sf"/>
</dbReference>
<accession>A0A1Y1HTH9</accession>
<keyword evidence="3" id="KW-0653">Protein transport</keyword>
<dbReference type="Pfam" id="PF05871">
    <property type="entry name" value="ESCRT-II"/>
    <property type="match status" value="1"/>
</dbReference>
<evidence type="ECO:0000313" key="5">
    <source>
        <dbReference type="EMBL" id="GAQ79847.1"/>
    </source>
</evidence>
<keyword evidence="2" id="KW-0813">Transport</keyword>
<dbReference type="PANTHER" id="PTHR13149:SF0">
    <property type="entry name" value="VACUOLAR PROTEIN-SORTING-ASSOCIATED PROTEIN 25"/>
    <property type="match status" value="1"/>
</dbReference>
<dbReference type="FunFam" id="1.10.10.10:FF:000141">
    <property type="entry name" value="vacuolar protein-sorting-associated protein 25"/>
    <property type="match status" value="1"/>
</dbReference>
<reference evidence="5 6" key="1">
    <citation type="journal article" date="2014" name="Nat. Commun.">
        <title>Klebsormidium flaccidum genome reveals primary factors for plant terrestrial adaptation.</title>
        <authorList>
            <person name="Hori K."/>
            <person name="Maruyama F."/>
            <person name="Fujisawa T."/>
            <person name="Togashi T."/>
            <person name="Yamamoto N."/>
            <person name="Seo M."/>
            <person name="Sato S."/>
            <person name="Yamada T."/>
            <person name="Mori H."/>
            <person name="Tajima N."/>
            <person name="Moriyama T."/>
            <person name="Ikeuchi M."/>
            <person name="Watanabe M."/>
            <person name="Wada H."/>
            <person name="Kobayashi K."/>
            <person name="Saito M."/>
            <person name="Masuda T."/>
            <person name="Sasaki-Sekimoto Y."/>
            <person name="Mashiguchi K."/>
            <person name="Awai K."/>
            <person name="Shimojima M."/>
            <person name="Masuda S."/>
            <person name="Iwai M."/>
            <person name="Nobusawa T."/>
            <person name="Narise T."/>
            <person name="Kondo S."/>
            <person name="Saito H."/>
            <person name="Sato R."/>
            <person name="Murakawa M."/>
            <person name="Ihara Y."/>
            <person name="Oshima-Yamada Y."/>
            <person name="Ohtaka K."/>
            <person name="Satoh M."/>
            <person name="Sonobe K."/>
            <person name="Ishii M."/>
            <person name="Ohtani R."/>
            <person name="Kanamori-Sato M."/>
            <person name="Honoki R."/>
            <person name="Miyazaki D."/>
            <person name="Mochizuki H."/>
            <person name="Umetsu J."/>
            <person name="Higashi K."/>
            <person name="Shibata D."/>
            <person name="Kamiya Y."/>
            <person name="Sato N."/>
            <person name="Nakamura Y."/>
            <person name="Tabata S."/>
            <person name="Ida S."/>
            <person name="Kurokawa K."/>
            <person name="Ohta H."/>
        </authorList>
    </citation>
    <scope>NUCLEOTIDE SEQUENCE [LARGE SCALE GENOMIC DNA]</scope>
    <source>
        <strain evidence="5 6">NIES-2285</strain>
    </source>
</reference>
<protein>
    <recommendedName>
        <fullName evidence="4">ESCRT-II complex subunit VPS25</fullName>
    </recommendedName>
</protein>
<dbReference type="EMBL" id="DF236988">
    <property type="protein sequence ID" value="GAQ79847.1"/>
    <property type="molecule type" value="Genomic_DNA"/>
</dbReference>
<organism evidence="5 6">
    <name type="scientific">Klebsormidium nitens</name>
    <name type="common">Green alga</name>
    <name type="synonym">Ulothrix nitens</name>
    <dbReference type="NCBI Taxonomy" id="105231"/>
    <lineage>
        <taxon>Eukaryota</taxon>
        <taxon>Viridiplantae</taxon>
        <taxon>Streptophyta</taxon>
        <taxon>Klebsormidiophyceae</taxon>
        <taxon>Klebsormidiales</taxon>
        <taxon>Klebsormidiaceae</taxon>
        <taxon>Klebsormidium</taxon>
    </lineage>
</organism>
<gene>
    <name evidence="5" type="ORF">KFL_000390360</name>
</gene>
<dbReference type="SUPFAM" id="SSF46785">
    <property type="entry name" value="Winged helix' DNA-binding domain"/>
    <property type="match status" value="2"/>
</dbReference>
<dbReference type="GO" id="GO:0000814">
    <property type="term" value="C:ESCRT II complex"/>
    <property type="evidence" value="ECO:0000318"/>
    <property type="project" value="GO_Central"/>
</dbReference>
<dbReference type="GO" id="GO:0016236">
    <property type="term" value="P:macroautophagy"/>
    <property type="evidence" value="ECO:0007669"/>
    <property type="project" value="UniProtKB-ARBA"/>
</dbReference>
<dbReference type="Proteomes" id="UP000054558">
    <property type="component" value="Unassembled WGS sequence"/>
</dbReference>
<dbReference type="InterPro" id="IPR036388">
    <property type="entry name" value="WH-like_DNA-bd_sf"/>
</dbReference>
<evidence type="ECO:0000256" key="2">
    <source>
        <dbReference type="ARBA" id="ARBA00022448"/>
    </source>
</evidence>
<dbReference type="PANTHER" id="PTHR13149">
    <property type="entry name" value="VACUOLAR PROTEIN SORTING-ASSOCIATED PROTEIN VPS25"/>
    <property type="match status" value="1"/>
</dbReference>
<proteinExistence type="inferred from homology"/>
<dbReference type="STRING" id="105231.A0A1Y1HTH9"/>
<evidence type="ECO:0000256" key="1">
    <source>
        <dbReference type="ARBA" id="ARBA00009674"/>
    </source>
</evidence>
<dbReference type="Gene3D" id="1.10.10.570">
    <property type="entry name" value="Winged helix' DNA-binding domain. Chain C. Domain 1"/>
    <property type="match status" value="1"/>
</dbReference>
<evidence type="ECO:0000256" key="3">
    <source>
        <dbReference type="ARBA" id="ARBA00022927"/>
    </source>
</evidence>